<evidence type="ECO:0000313" key="2">
    <source>
        <dbReference type="Proteomes" id="UP001152876"/>
    </source>
</evidence>
<sequence>MHTLIAQTRKALEAELYYVALFTALSIPDMAAALESSDGRASGKRFAAWYEAWVRPRLKESRGRENPLSGEACYGFRCALLHQGRSQRTSDQYNHIMFIEPGHPNYSIHYCVVSGKALLIQLDEFVMEVLRGGELWLNSVQGTDPFEQNYSHFAKRHPHGLTPYVVGVPVVG</sequence>
<reference evidence="1" key="1">
    <citation type="submission" date="2013-01" db="EMBL/GenBank/DDBJ databases">
        <title>Genome draft of Hydrogenophaga taeniospiralis 2K1.</title>
        <authorList>
            <person name="Gomila M."/>
            <person name="Lalucat J."/>
        </authorList>
    </citation>
    <scope>NUCLEOTIDE SEQUENCE</scope>
    <source>
        <strain evidence="1">CCUG 15921</strain>
    </source>
</reference>
<dbReference type="AlphaFoldDB" id="A0A9X4NPE6"/>
<protein>
    <submittedName>
        <fullName evidence="1">Uncharacterized protein</fullName>
    </submittedName>
</protein>
<dbReference type="OrthoDB" id="5150111at2"/>
<organism evidence="1 2">
    <name type="scientific">Hydrogenophaga taeniospiralis CCUG 15921</name>
    <dbReference type="NCBI Taxonomy" id="1281780"/>
    <lineage>
        <taxon>Bacteria</taxon>
        <taxon>Pseudomonadati</taxon>
        <taxon>Pseudomonadota</taxon>
        <taxon>Betaproteobacteria</taxon>
        <taxon>Burkholderiales</taxon>
        <taxon>Comamonadaceae</taxon>
        <taxon>Hydrogenophaga</taxon>
    </lineage>
</organism>
<keyword evidence="2" id="KW-1185">Reference proteome</keyword>
<comment type="caution">
    <text evidence="1">The sequence shown here is derived from an EMBL/GenBank/DDBJ whole genome shotgun (WGS) entry which is preliminary data.</text>
</comment>
<name>A0A9X4NPE6_9BURK</name>
<dbReference type="Proteomes" id="UP001152876">
    <property type="component" value="Unassembled WGS sequence"/>
</dbReference>
<evidence type="ECO:0000313" key="1">
    <source>
        <dbReference type="EMBL" id="MDG5974727.1"/>
    </source>
</evidence>
<gene>
    <name evidence="1" type="ORF">H010_05642</name>
</gene>
<proteinExistence type="predicted"/>
<accession>A0A9X4NPE6</accession>
<dbReference type="RefSeq" id="WP_157572101.1">
    <property type="nucleotide sequence ID" value="NZ_AOGK01000003.1"/>
</dbReference>
<dbReference type="EMBL" id="AOGK01000003">
    <property type="protein sequence ID" value="MDG5974727.1"/>
    <property type="molecule type" value="Genomic_DNA"/>
</dbReference>